<organism evidence="1 2">
    <name type="scientific">Sulfitobacter noctilucicola</name>
    <dbReference type="NCBI Taxonomy" id="1342301"/>
    <lineage>
        <taxon>Bacteria</taxon>
        <taxon>Pseudomonadati</taxon>
        <taxon>Pseudomonadota</taxon>
        <taxon>Alphaproteobacteria</taxon>
        <taxon>Rhodobacterales</taxon>
        <taxon>Roseobacteraceae</taxon>
        <taxon>Sulfitobacter</taxon>
    </lineage>
</organism>
<protein>
    <submittedName>
        <fullName evidence="1">Putative phosphonate metabolism protein</fullName>
    </submittedName>
</protein>
<dbReference type="PIRSF" id="PIRSF033328">
    <property type="entry name" value="Phest_Mll4975"/>
    <property type="match status" value="1"/>
</dbReference>
<sequence>MSYSRYAIYYMPPAGNMAEAGAAWLGWDAAQGREVAQPDVEGLPDVTAAPRKYGFHGTLKPPFVLRDGRTVDELQDAVSQLAAILPPARCDGLALSRLGRFLALTPVGDTQKLRQVASACVRDLDSFRAPAREAELARRRKAGLRPRQEALLLQWGYPYVMEEFRFHLTLTERLPKSTIPLWTENVTHHFPTLPAPFDVDQIVLSGEREDGRFELVHRYTLAG</sequence>
<dbReference type="Proteomes" id="UP000565745">
    <property type="component" value="Unassembled WGS sequence"/>
</dbReference>
<dbReference type="InterPro" id="IPR009389">
    <property type="entry name" value="DUF1045"/>
</dbReference>
<dbReference type="Gene3D" id="3.90.1140.10">
    <property type="entry name" value="Cyclic phosphodiesterase"/>
    <property type="match status" value="1"/>
</dbReference>
<evidence type="ECO:0000313" key="1">
    <source>
        <dbReference type="EMBL" id="MBB4176196.1"/>
    </source>
</evidence>
<name>A0A7W6MDU1_9RHOB</name>
<gene>
    <name evidence="1" type="ORF">GGR93_004004</name>
</gene>
<keyword evidence="2" id="KW-1185">Reference proteome</keyword>
<accession>A0A7W6MDU1</accession>
<dbReference type="RefSeq" id="WP_184600965.1">
    <property type="nucleotide sequence ID" value="NZ_JACIFU010000009.1"/>
</dbReference>
<dbReference type="Pfam" id="PF06299">
    <property type="entry name" value="DUF1045"/>
    <property type="match status" value="1"/>
</dbReference>
<dbReference type="AlphaFoldDB" id="A0A7W6MDU1"/>
<reference evidence="1 2" key="1">
    <citation type="submission" date="2020-08" db="EMBL/GenBank/DDBJ databases">
        <title>Genomic Encyclopedia of Type Strains, Phase IV (KMG-IV): sequencing the most valuable type-strain genomes for metagenomic binning, comparative biology and taxonomic classification.</title>
        <authorList>
            <person name="Goeker M."/>
        </authorList>
    </citation>
    <scope>NUCLEOTIDE SEQUENCE [LARGE SCALE GENOMIC DNA]</scope>
    <source>
        <strain evidence="1 2">DSM 101015</strain>
    </source>
</reference>
<proteinExistence type="predicted"/>
<comment type="caution">
    <text evidence="1">The sequence shown here is derived from an EMBL/GenBank/DDBJ whole genome shotgun (WGS) entry which is preliminary data.</text>
</comment>
<evidence type="ECO:0000313" key="2">
    <source>
        <dbReference type="Proteomes" id="UP000565745"/>
    </source>
</evidence>
<dbReference type="EMBL" id="JACIFU010000009">
    <property type="protein sequence ID" value="MBB4176196.1"/>
    <property type="molecule type" value="Genomic_DNA"/>
</dbReference>